<organism evidence="1 2">
    <name type="scientific">Streptomyces rhizosphaericus</name>
    <dbReference type="NCBI Taxonomy" id="114699"/>
    <lineage>
        <taxon>Bacteria</taxon>
        <taxon>Bacillati</taxon>
        <taxon>Actinomycetota</taxon>
        <taxon>Actinomycetes</taxon>
        <taxon>Kitasatosporales</taxon>
        <taxon>Streptomycetaceae</taxon>
        <taxon>Streptomyces</taxon>
        <taxon>Streptomyces violaceusniger group</taxon>
    </lineage>
</organism>
<dbReference type="Proteomes" id="UP001500418">
    <property type="component" value="Unassembled WGS sequence"/>
</dbReference>
<sequence length="202" mass="22539">MAHYDRHTVPTCHRYATWAGISPPLSCGADLPVRDERPLRELVMHLQAYGDAAFATQILHNNQRTWANPRAPLKVEAAHSYAEILMCNGIETLADANELLAEPDRLKIVERDLATVSGHGSGARLAYLWMLLGDDGCIKPDRMVLRWLQVALHRAVCTSAAVQLITEAAVRLGCTPWQLDHAIWEHQRKPSPLRARRQDGSA</sequence>
<gene>
    <name evidence="1" type="ORF">GCM10009575_044140</name>
</gene>
<proteinExistence type="predicted"/>
<protein>
    <submittedName>
        <fullName evidence="1">Uncharacterized protein</fullName>
    </submittedName>
</protein>
<name>A0ABN1PY07_9ACTN</name>
<evidence type="ECO:0000313" key="1">
    <source>
        <dbReference type="EMBL" id="GAA0934720.1"/>
    </source>
</evidence>
<keyword evidence="2" id="KW-1185">Reference proteome</keyword>
<dbReference type="EMBL" id="BAAAID010000027">
    <property type="protein sequence ID" value="GAA0934720.1"/>
    <property type="molecule type" value="Genomic_DNA"/>
</dbReference>
<reference evidence="1 2" key="1">
    <citation type="journal article" date="2019" name="Int. J. Syst. Evol. Microbiol.">
        <title>The Global Catalogue of Microorganisms (GCM) 10K type strain sequencing project: providing services to taxonomists for standard genome sequencing and annotation.</title>
        <authorList>
            <consortium name="The Broad Institute Genomics Platform"/>
            <consortium name="The Broad Institute Genome Sequencing Center for Infectious Disease"/>
            <person name="Wu L."/>
            <person name="Ma J."/>
        </authorList>
    </citation>
    <scope>NUCLEOTIDE SEQUENCE [LARGE SCALE GENOMIC DNA]</scope>
    <source>
        <strain evidence="1 2">JCM 11444</strain>
    </source>
</reference>
<evidence type="ECO:0000313" key="2">
    <source>
        <dbReference type="Proteomes" id="UP001500418"/>
    </source>
</evidence>
<accession>A0ABN1PY07</accession>
<comment type="caution">
    <text evidence="1">The sequence shown here is derived from an EMBL/GenBank/DDBJ whole genome shotgun (WGS) entry which is preliminary data.</text>
</comment>